<dbReference type="RefSeq" id="WP_013111256.1">
    <property type="nucleotide sequence ID" value="NZ_CP036299.1"/>
</dbReference>
<dbReference type="AlphaFoldDB" id="A0A518GTC2"/>
<name>A0A518GTC2_9PLAN</name>
<sequence>MASTRADALAEVIFSLKRADKLATHNDAAAKCGFKPGAGSKALLTALNAVRRDWPHLQWYRIVGNEGNVPAESEQAGLLEGAGVELAPSPSNPAELIIVDQERWLSTTVTATVS</sequence>
<dbReference type="Proteomes" id="UP000315349">
    <property type="component" value="Chromosome"/>
</dbReference>
<dbReference type="OrthoDB" id="214190at2"/>
<dbReference type="EMBL" id="CP036299">
    <property type="protein sequence ID" value="QDV31809.1"/>
    <property type="molecule type" value="Genomic_DNA"/>
</dbReference>
<evidence type="ECO:0000313" key="1">
    <source>
        <dbReference type="EMBL" id="QDV31809.1"/>
    </source>
</evidence>
<protein>
    <recommendedName>
        <fullName evidence="3">Methylated-DNA-[protein]-cysteine S-methyltransferase DNA binding domain-containing protein</fullName>
    </recommendedName>
</protein>
<organism evidence="1 2">
    <name type="scientific">Planctopirus ephydatiae</name>
    <dbReference type="NCBI Taxonomy" id="2528019"/>
    <lineage>
        <taxon>Bacteria</taxon>
        <taxon>Pseudomonadati</taxon>
        <taxon>Planctomycetota</taxon>
        <taxon>Planctomycetia</taxon>
        <taxon>Planctomycetales</taxon>
        <taxon>Planctomycetaceae</taxon>
        <taxon>Planctopirus</taxon>
    </lineage>
</organism>
<gene>
    <name evidence="1" type="ORF">Spb1_37540</name>
</gene>
<proteinExistence type="predicted"/>
<reference evidence="1 2" key="1">
    <citation type="submission" date="2019-02" db="EMBL/GenBank/DDBJ databases">
        <title>Deep-cultivation of Planctomycetes and their phenomic and genomic characterization uncovers novel biology.</title>
        <authorList>
            <person name="Wiegand S."/>
            <person name="Jogler M."/>
            <person name="Boedeker C."/>
            <person name="Pinto D."/>
            <person name="Vollmers J."/>
            <person name="Rivas-Marin E."/>
            <person name="Kohn T."/>
            <person name="Peeters S.H."/>
            <person name="Heuer A."/>
            <person name="Rast P."/>
            <person name="Oberbeckmann S."/>
            <person name="Bunk B."/>
            <person name="Jeske O."/>
            <person name="Meyerdierks A."/>
            <person name="Storesund J.E."/>
            <person name="Kallscheuer N."/>
            <person name="Luecker S."/>
            <person name="Lage O.M."/>
            <person name="Pohl T."/>
            <person name="Merkel B.J."/>
            <person name="Hornburger P."/>
            <person name="Mueller R.-W."/>
            <person name="Bruemmer F."/>
            <person name="Labrenz M."/>
            <person name="Spormann A.M."/>
            <person name="Op den Camp H."/>
            <person name="Overmann J."/>
            <person name="Amann R."/>
            <person name="Jetten M.S.M."/>
            <person name="Mascher T."/>
            <person name="Medema M.H."/>
            <person name="Devos D.P."/>
            <person name="Kaster A.-K."/>
            <person name="Ovreas L."/>
            <person name="Rohde M."/>
            <person name="Galperin M.Y."/>
            <person name="Jogler C."/>
        </authorList>
    </citation>
    <scope>NUCLEOTIDE SEQUENCE [LARGE SCALE GENOMIC DNA]</scope>
    <source>
        <strain evidence="1 2">Spb1</strain>
    </source>
</reference>
<keyword evidence="2" id="KW-1185">Reference proteome</keyword>
<evidence type="ECO:0008006" key="3">
    <source>
        <dbReference type="Google" id="ProtNLM"/>
    </source>
</evidence>
<dbReference type="KEGG" id="peh:Spb1_37540"/>
<accession>A0A518GTC2</accession>
<evidence type="ECO:0000313" key="2">
    <source>
        <dbReference type="Proteomes" id="UP000315349"/>
    </source>
</evidence>